<proteinExistence type="predicted"/>
<dbReference type="EMBL" id="CP016793">
    <property type="protein sequence ID" value="ANZ35324.1"/>
    <property type="molecule type" value="Genomic_DNA"/>
</dbReference>
<evidence type="ECO:0000313" key="3">
    <source>
        <dbReference type="Proteomes" id="UP000093053"/>
    </source>
</evidence>
<dbReference type="InterPro" id="IPR017482">
    <property type="entry name" value="Lambda-type_endonuclease"/>
</dbReference>
<dbReference type="InterPro" id="IPR051703">
    <property type="entry name" value="NF-kappa-B_Signaling_Reg"/>
</dbReference>
<dbReference type="PANTHER" id="PTHR46609">
    <property type="entry name" value="EXONUCLEASE, PHAGE-TYPE/RECB, C-TERMINAL DOMAIN-CONTAINING PROTEIN"/>
    <property type="match status" value="1"/>
</dbReference>
<dbReference type="Proteomes" id="UP000093053">
    <property type="component" value="Chromosome"/>
</dbReference>
<dbReference type="InterPro" id="IPR019080">
    <property type="entry name" value="YqaJ_viral_recombinase"/>
</dbReference>
<dbReference type="Pfam" id="PF09588">
    <property type="entry name" value="YqaJ"/>
    <property type="match status" value="1"/>
</dbReference>
<gene>
    <name evidence="2" type="ORF">BBK82_03715</name>
</gene>
<dbReference type="KEGG" id="led:BBK82_03715"/>
<dbReference type="Gene3D" id="3.90.320.10">
    <property type="match status" value="1"/>
</dbReference>
<dbReference type="AlphaFoldDB" id="A0A1B2HC77"/>
<dbReference type="NCBIfam" id="TIGR03033">
    <property type="entry name" value="phage_rel_nuc"/>
    <property type="match status" value="1"/>
</dbReference>
<evidence type="ECO:0000313" key="2">
    <source>
        <dbReference type="EMBL" id="ANZ35324.1"/>
    </source>
</evidence>
<accession>A0A1B2HC77</accession>
<feature type="domain" description="YqaJ viral recombinase" evidence="1">
    <location>
        <begin position="29"/>
        <end position="167"/>
    </location>
</feature>
<dbReference type="InterPro" id="IPR011335">
    <property type="entry name" value="Restrct_endonuc-II-like"/>
</dbReference>
<dbReference type="InterPro" id="IPR011604">
    <property type="entry name" value="PDDEXK-like_dom_sf"/>
</dbReference>
<organism evidence="2 3">
    <name type="scientific">Lentzea guizhouensis</name>
    <dbReference type="NCBI Taxonomy" id="1586287"/>
    <lineage>
        <taxon>Bacteria</taxon>
        <taxon>Bacillati</taxon>
        <taxon>Actinomycetota</taxon>
        <taxon>Actinomycetes</taxon>
        <taxon>Pseudonocardiales</taxon>
        <taxon>Pseudonocardiaceae</taxon>
        <taxon>Lentzea</taxon>
    </lineage>
</organism>
<name>A0A1B2HC77_9PSEU</name>
<dbReference type="SUPFAM" id="SSF52980">
    <property type="entry name" value="Restriction endonuclease-like"/>
    <property type="match status" value="1"/>
</dbReference>
<protein>
    <recommendedName>
        <fullName evidence="1">YqaJ viral recombinase domain-containing protein</fullName>
    </recommendedName>
</protein>
<evidence type="ECO:0000259" key="1">
    <source>
        <dbReference type="Pfam" id="PF09588"/>
    </source>
</evidence>
<keyword evidence="3" id="KW-1185">Reference proteome</keyword>
<reference evidence="2 3" key="1">
    <citation type="submission" date="2016-07" db="EMBL/GenBank/DDBJ databases">
        <title>Complete genome sequence of the Lentzea guizhouensis DHS C013.</title>
        <authorList>
            <person name="Cao C."/>
        </authorList>
    </citation>
    <scope>NUCLEOTIDE SEQUENCE [LARGE SCALE GENOMIC DNA]</scope>
    <source>
        <strain evidence="2 3">DHS C013</strain>
    </source>
</reference>
<dbReference type="PANTHER" id="PTHR46609:SF6">
    <property type="entry name" value="EXONUCLEASE, PHAGE-TYPE_RECB, C-TERMINAL DOMAIN-CONTAINING PROTEIN-RELATED"/>
    <property type="match status" value="1"/>
</dbReference>
<dbReference type="STRING" id="1586287.BBK82_03715"/>
<sequence length="350" mass="39218">MHPAGTAVDGIDPADAVQILPHGAEKQLWLAMRRTGIGGSDVSALVGMSRWEAPIELWEDKTGRVPLVDGYLSEEAEMGVLLEPVVRDRFARVHHVDVRLAGMFRSTRYPWMLANPDGLVVTSSGLEGYEGKTCGPWQAHEWGTADEPLVADHAELQAHWGMAVTGLPGWWVACLVAGQRNVYRYVARDDDIVADLVDISRHWWTTYVEGDVEPPADGSDAFTAYISKRYRVSSPGAVVEVDAEEFAELGRARQKLDQGEKDAKRDHNTLKNRVRRRLGEAEELRCGDKVLATWKPTRKFKYAEFAKEQPELAAKYRITTTVETTDVDRLAVEQPDIYAAYRSRVLQFNV</sequence>